<dbReference type="GO" id="GO:0005739">
    <property type="term" value="C:mitochondrion"/>
    <property type="evidence" value="ECO:0007669"/>
    <property type="project" value="TreeGrafter"/>
</dbReference>
<feature type="domain" description="NIPSNAP" evidence="2">
    <location>
        <begin position="82"/>
        <end position="180"/>
    </location>
</feature>
<dbReference type="InterPro" id="IPR051557">
    <property type="entry name" value="NipSnap_domain"/>
</dbReference>
<dbReference type="Pfam" id="PF07978">
    <property type="entry name" value="NIPSNAP"/>
    <property type="match status" value="2"/>
</dbReference>
<dbReference type="KEGG" id="obi:106875952"/>
<dbReference type="SUPFAM" id="SSF54909">
    <property type="entry name" value="Dimeric alpha+beta barrel"/>
    <property type="match status" value="2"/>
</dbReference>
<dbReference type="STRING" id="37653.A0A0L8GM17"/>
<evidence type="ECO:0000313" key="3">
    <source>
        <dbReference type="EMBL" id="KOF78051.1"/>
    </source>
</evidence>
<evidence type="ECO:0000256" key="1">
    <source>
        <dbReference type="ARBA" id="ARBA00005291"/>
    </source>
</evidence>
<dbReference type="EMBL" id="KQ421218">
    <property type="protein sequence ID" value="KOF78051.1"/>
    <property type="molecule type" value="Genomic_DNA"/>
</dbReference>
<protein>
    <recommendedName>
        <fullName evidence="2">NIPSNAP domain-containing protein</fullName>
    </recommendedName>
</protein>
<dbReference type="InterPro" id="IPR012577">
    <property type="entry name" value="NIPSNAP"/>
</dbReference>
<feature type="domain" description="NIPSNAP" evidence="2">
    <location>
        <begin position="194"/>
        <end position="291"/>
    </location>
</feature>
<dbReference type="OMA" id="REKSWSV"/>
<dbReference type="AlphaFoldDB" id="A0A0L8GM17"/>
<dbReference type="Gene3D" id="3.30.70.100">
    <property type="match status" value="2"/>
</dbReference>
<sequence>MYLTTRLSAVLRSPVATLSLRETFKPHKNIAARAYGVSAQGSQPAEAEESRGWLKNLLRVRTLPTTSESHSSQLSSKETVNELQVHCVKPECMEEYLAQYNEFQKLVHEKRWGAQLVGSFTVEVGDQDEAIHIWEYDGGYPALNNATVKYRTDKDFLEFRSKRNKMLRSRRNQILLRFSFWPRETPSPDRSHIYELRSYVLKPGTMIEWGNNWARGIQHRRTNNEAVAGFFSSIGHLYTAHHLWAYEDLQTRKETREAAWRRPGWDECVAYTVPLIRHMESRILIPTPFSPLQ</sequence>
<organism evidence="3">
    <name type="scientific">Octopus bimaculoides</name>
    <name type="common">California two-spotted octopus</name>
    <dbReference type="NCBI Taxonomy" id="37653"/>
    <lineage>
        <taxon>Eukaryota</taxon>
        <taxon>Metazoa</taxon>
        <taxon>Spiralia</taxon>
        <taxon>Lophotrochozoa</taxon>
        <taxon>Mollusca</taxon>
        <taxon>Cephalopoda</taxon>
        <taxon>Coleoidea</taxon>
        <taxon>Octopodiformes</taxon>
        <taxon>Octopoda</taxon>
        <taxon>Incirrata</taxon>
        <taxon>Octopodidae</taxon>
        <taxon>Octopus</taxon>
    </lineage>
</organism>
<dbReference type="GO" id="GO:0000423">
    <property type="term" value="P:mitophagy"/>
    <property type="evidence" value="ECO:0007669"/>
    <property type="project" value="UniProtKB-ARBA"/>
</dbReference>
<dbReference type="FunFam" id="3.30.70.100:FF:000003">
    <property type="entry name" value="Protein NipSnap homolog 2"/>
    <property type="match status" value="1"/>
</dbReference>
<comment type="similarity">
    <text evidence="1">Belongs to the NipSnap family.</text>
</comment>
<dbReference type="PANTHER" id="PTHR21017">
    <property type="entry name" value="NIPSNAP-RELATED"/>
    <property type="match status" value="1"/>
</dbReference>
<reference evidence="3" key="1">
    <citation type="submission" date="2015-07" db="EMBL/GenBank/DDBJ databases">
        <title>MeaNS - Measles Nucleotide Surveillance Program.</title>
        <authorList>
            <person name="Tran T."/>
            <person name="Druce J."/>
        </authorList>
    </citation>
    <scope>NUCLEOTIDE SEQUENCE</scope>
    <source>
        <strain evidence="3">UCB-OBI-ISO-001</strain>
        <tissue evidence="3">Gonad</tissue>
    </source>
</reference>
<dbReference type="PANTHER" id="PTHR21017:SF17">
    <property type="entry name" value="PROTEIN NIPSNAP"/>
    <property type="match status" value="1"/>
</dbReference>
<evidence type="ECO:0000259" key="2">
    <source>
        <dbReference type="Pfam" id="PF07978"/>
    </source>
</evidence>
<proteinExistence type="inferred from homology"/>
<dbReference type="OrthoDB" id="10262843at2759"/>
<accession>A0A0L8GM17</accession>
<name>A0A0L8GM17_OCTBM</name>
<dbReference type="InterPro" id="IPR011008">
    <property type="entry name" value="Dimeric_a/b-barrel"/>
</dbReference>
<gene>
    <name evidence="3" type="ORF">OCBIM_22031326mg</name>
</gene>